<dbReference type="STRING" id="1002526.SAMN05216578_102156"/>
<dbReference type="Pfam" id="PF14305">
    <property type="entry name" value="ATPgrasp_TupA"/>
    <property type="match status" value="1"/>
</dbReference>
<dbReference type="Proteomes" id="UP000242815">
    <property type="component" value="Unassembled WGS sequence"/>
</dbReference>
<dbReference type="InterPro" id="IPR029465">
    <property type="entry name" value="ATPgrasp_TupA"/>
</dbReference>
<proteinExistence type="predicted"/>
<dbReference type="AlphaFoldDB" id="A0A1I6AJT2"/>
<dbReference type="SUPFAM" id="SSF56059">
    <property type="entry name" value="Glutathione synthetase ATP-binding domain-like"/>
    <property type="match status" value="1"/>
</dbReference>
<protein>
    <submittedName>
        <fullName evidence="1">TupA-like ATPgrasp</fullName>
    </submittedName>
</protein>
<reference evidence="1 2" key="1">
    <citation type="submission" date="2016-10" db="EMBL/GenBank/DDBJ databases">
        <authorList>
            <person name="de Groot N.N."/>
        </authorList>
    </citation>
    <scope>NUCLEOTIDE SEQUENCE [LARGE SCALE GENOMIC DNA]</scope>
    <source>
        <strain evidence="1 2">JCM 18415</strain>
    </source>
</reference>
<sequence length="231" mass="26819">MCADKYAVYSYIEKNHDSSILNNLIAVYNKPSEIIWDDLPDKFALKCTHGCGYNIVTKNKRELNFEDVYIKLNKWMGEKFGRKHLEYHYDLIKPKIIVEEYIENQAGLLPLDYKIYCFNGVAKLVLVCSEREDGLKLNFFDLDWNRMAIGHEKDESSKEIDRPKCFDEMVRHAEALAKPFKFVRVDFYDKDGVPIFGEMTFTPAANMASYYNEYGLNLLGEMLVLEGGGRS</sequence>
<dbReference type="EMBL" id="FOYD01000002">
    <property type="protein sequence ID" value="SFQ68981.1"/>
    <property type="molecule type" value="Genomic_DNA"/>
</dbReference>
<evidence type="ECO:0000313" key="2">
    <source>
        <dbReference type="Proteomes" id="UP000242815"/>
    </source>
</evidence>
<name>A0A1I6AJT2_9GAMM</name>
<organism evidence="1 2">
    <name type="scientific">Halopseudomonas formosensis</name>
    <dbReference type="NCBI Taxonomy" id="1002526"/>
    <lineage>
        <taxon>Bacteria</taxon>
        <taxon>Pseudomonadati</taxon>
        <taxon>Pseudomonadota</taxon>
        <taxon>Gammaproteobacteria</taxon>
        <taxon>Pseudomonadales</taxon>
        <taxon>Pseudomonadaceae</taxon>
        <taxon>Halopseudomonas</taxon>
    </lineage>
</organism>
<evidence type="ECO:0000313" key="1">
    <source>
        <dbReference type="EMBL" id="SFQ68981.1"/>
    </source>
</evidence>
<accession>A0A1I6AJT2</accession>
<gene>
    <name evidence="1" type="ORF">SAMN05216578_102156</name>
</gene>